<evidence type="ECO:0000313" key="3">
    <source>
        <dbReference type="Proteomes" id="UP001338125"/>
    </source>
</evidence>
<gene>
    <name evidence="2" type="ORF">PT974_07261</name>
</gene>
<keyword evidence="3" id="KW-1185">Reference proteome</keyword>
<sequence>MEHDGLLSPSEEAKFLQLSYEERLEHLKPVIIELYMGNHGPEGKRLPMRQVVEAMRVHYSFQLSQNQLEYTLRKWEVRRRILSSEKDAITTALGKRTRAGASTSTVGLQQGKKVDKKQLKRYLDDQIRHHEVDVMTPGIFSTWNLPYAALLASVGGQPNQPSPFGLQGITPPYITIKSPAEKAIQDWSNLFLQGRHKQLLETCGREDRIILSNYLHEFWVHSFVTAKYWGRGPQAWTREMISALTLNDLDTPNMTSPSSLNILVASSPHSLRDVPPPTKLCQWAIHVAHRNYEEIPEMQQQTPNIFDIQDPLSWQRWSGDELHRSSFVESMTQSITSSNFTAISPHELPVSTDLIMNSVQKDAGSLLVDAWKFAIMAGNTELLESLYLKGRHQPPNGLQEIYPFHLAASFIDGGNTCCNMIEMLCSTLNGDFRIAKNNIDNLGHTVLDTIIISILRSHTTIAPDRVSSGFHDATRYPGEEKDICGRWDADSPEICRLFQRGACRVPHDWKHPFCHSSVQAACHSAIAIYSTIPSPNINDSSGLFTQRCSHCGLELRLMPLHTLVIMTFYLAQCGIQGETLFGSVAILVCLLRLGADTSLTAEVSLAEFLGLSEADRCSHKVMQASELLQEIPDHIIASWSSECRTGWHCIGEIFLLAKVNEISSMSHDSDDSDDSDDYTAFYCSMEDYDDVGVERRWPCSKRQLGLLWATIQVELLTYRRVSASDPWISPNFSMYELQKWLLGETEEFRIPLVQKRMMKAHSRCGWFECERVGCPTAEEVCQDLNFMNMDIYSRASFIPRP</sequence>
<dbReference type="Pfam" id="PF14420">
    <property type="entry name" value="Clr5"/>
    <property type="match status" value="1"/>
</dbReference>
<dbReference type="EMBL" id="JAVFKD010000012">
    <property type="protein sequence ID" value="KAK5993824.1"/>
    <property type="molecule type" value="Genomic_DNA"/>
</dbReference>
<organism evidence="2 3">
    <name type="scientific">Cladobotryum mycophilum</name>
    <dbReference type="NCBI Taxonomy" id="491253"/>
    <lineage>
        <taxon>Eukaryota</taxon>
        <taxon>Fungi</taxon>
        <taxon>Dikarya</taxon>
        <taxon>Ascomycota</taxon>
        <taxon>Pezizomycotina</taxon>
        <taxon>Sordariomycetes</taxon>
        <taxon>Hypocreomycetidae</taxon>
        <taxon>Hypocreales</taxon>
        <taxon>Hypocreaceae</taxon>
        <taxon>Cladobotryum</taxon>
    </lineage>
</organism>
<reference evidence="2 3" key="1">
    <citation type="submission" date="2024-01" db="EMBL/GenBank/DDBJ databases">
        <title>Complete genome of Cladobotryum mycophilum ATHUM6906.</title>
        <authorList>
            <person name="Christinaki A.C."/>
            <person name="Myridakis A.I."/>
            <person name="Kouvelis V.N."/>
        </authorList>
    </citation>
    <scope>NUCLEOTIDE SEQUENCE [LARGE SCALE GENOMIC DNA]</scope>
    <source>
        <strain evidence="2 3">ATHUM6906</strain>
    </source>
</reference>
<comment type="caution">
    <text evidence="2">The sequence shown here is derived from an EMBL/GenBank/DDBJ whole genome shotgun (WGS) entry which is preliminary data.</text>
</comment>
<dbReference type="Proteomes" id="UP001338125">
    <property type="component" value="Unassembled WGS sequence"/>
</dbReference>
<protein>
    <recommendedName>
        <fullName evidence="1">Clr5 domain-containing protein</fullName>
    </recommendedName>
</protein>
<name>A0ABR0SP06_9HYPO</name>
<proteinExistence type="predicted"/>
<dbReference type="InterPro" id="IPR025676">
    <property type="entry name" value="Clr5_dom"/>
</dbReference>
<evidence type="ECO:0000313" key="2">
    <source>
        <dbReference type="EMBL" id="KAK5993824.1"/>
    </source>
</evidence>
<feature type="domain" description="Clr5" evidence="1">
    <location>
        <begin position="21"/>
        <end position="78"/>
    </location>
</feature>
<accession>A0ABR0SP06</accession>
<evidence type="ECO:0000259" key="1">
    <source>
        <dbReference type="Pfam" id="PF14420"/>
    </source>
</evidence>